<protein>
    <submittedName>
        <fullName evidence="2">Molybdopterin-guanine dinucleotide biosynthesis protein B</fullName>
    </submittedName>
</protein>
<evidence type="ECO:0000313" key="2">
    <source>
        <dbReference type="EMBL" id="MBM7035098.1"/>
    </source>
</evidence>
<gene>
    <name evidence="2" type="primary">mobB</name>
    <name evidence="2" type="ORF">JQC93_01660</name>
</gene>
<dbReference type="PANTHER" id="PTHR40072">
    <property type="entry name" value="MOLYBDOPTERIN-GUANINE DINUCLEOTIDE BIOSYNTHESIS ADAPTER PROTEIN-RELATED"/>
    <property type="match status" value="1"/>
</dbReference>
<dbReference type="EMBL" id="JAFEUM010000001">
    <property type="protein sequence ID" value="MBM7035098.1"/>
    <property type="molecule type" value="Genomic_DNA"/>
</dbReference>
<dbReference type="NCBIfam" id="TIGR00176">
    <property type="entry name" value="mobB"/>
    <property type="match status" value="1"/>
</dbReference>
<feature type="domain" description="Molybdopterin-guanine dinucleotide biosynthesis protein B (MobB)" evidence="1">
    <location>
        <begin position="10"/>
        <end position="143"/>
    </location>
</feature>
<comment type="caution">
    <text evidence="2">The sequence shown here is derived from an EMBL/GenBank/DDBJ whole genome shotgun (WGS) entry which is preliminary data.</text>
</comment>
<proteinExistence type="predicted"/>
<dbReference type="NCBIfam" id="NF008021">
    <property type="entry name" value="PRK10751.1"/>
    <property type="match status" value="1"/>
</dbReference>
<evidence type="ECO:0000259" key="1">
    <source>
        <dbReference type="Pfam" id="PF03205"/>
    </source>
</evidence>
<evidence type="ECO:0000313" key="3">
    <source>
        <dbReference type="Proteomes" id="UP000809621"/>
    </source>
</evidence>
<dbReference type="CDD" id="cd03116">
    <property type="entry name" value="MobB"/>
    <property type="match status" value="1"/>
</dbReference>
<keyword evidence="3" id="KW-1185">Reference proteome</keyword>
<dbReference type="SUPFAM" id="SSF52540">
    <property type="entry name" value="P-loop containing nucleoside triphosphate hydrolases"/>
    <property type="match status" value="1"/>
</dbReference>
<dbReference type="InterPro" id="IPR052539">
    <property type="entry name" value="MGD_biosynthesis_adapter"/>
</dbReference>
<reference evidence="2 3" key="1">
    <citation type="submission" date="2021-02" db="EMBL/GenBank/DDBJ databases">
        <authorList>
            <person name="Park J.-S."/>
        </authorList>
    </citation>
    <scope>NUCLEOTIDE SEQUENCE [LARGE SCALE GENOMIC DNA]</scope>
    <source>
        <strain evidence="2 3">188UL20-2</strain>
    </source>
</reference>
<name>A0ABS2HBX0_9VIBR</name>
<accession>A0ABS2HBX0</accession>
<dbReference type="Pfam" id="PF03205">
    <property type="entry name" value="MobB"/>
    <property type="match status" value="1"/>
</dbReference>
<dbReference type="InterPro" id="IPR004435">
    <property type="entry name" value="MobB_dom"/>
</dbReference>
<sequence length="179" mass="20058">MITNDHTLPILGFAAYSGTGKTTLLEQLLPKLTSAGLRIGMLKHAHHDFDIDQPGKDSYRLRKAGAAQMLIASANRHAMMVETPQQEPSFEELLSRFDIAQLDLILVEGYKHLSFPKIELHRTELEKPWLHVSDPTIIAIAADEPVQRTDLPQLAINDIDSIAQFVVDYVSQHSALKRK</sequence>
<dbReference type="InterPro" id="IPR027417">
    <property type="entry name" value="P-loop_NTPase"/>
</dbReference>
<dbReference type="Proteomes" id="UP000809621">
    <property type="component" value="Unassembled WGS sequence"/>
</dbReference>
<dbReference type="Gene3D" id="3.40.50.300">
    <property type="entry name" value="P-loop containing nucleotide triphosphate hydrolases"/>
    <property type="match status" value="1"/>
</dbReference>
<organism evidence="2 3">
    <name type="scientific">Vibrio ulleungensis</name>
    <dbReference type="NCBI Taxonomy" id="2807619"/>
    <lineage>
        <taxon>Bacteria</taxon>
        <taxon>Pseudomonadati</taxon>
        <taxon>Pseudomonadota</taxon>
        <taxon>Gammaproteobacteria</taxon>
        <taxon>Vibrionales</taxon>
        <taxon>Vibrionaceae</taxon>
        <taxon>Vibrio</taxon>
    </lineage>
</organism>
<dbReference type="PANTHER" id="PTHR40072:SF1">
    <property type="entry name" value="MOLYBDOPTERIN-GUANINE DINUCLEOTIDE BIOSYNTHESIS ADAPTER PROTEIN"/>
    <property type="match status" value="1"/>
</dbReference>